<evidence type="ECO:0000313" key="1">
    <source>
        <dbReference type="EMBL" id="GKV44352.1"/>
    </source>
</evidence>
<sequence>MRLKSFCSPESSLPEPASSPLACCTRACALLHPTAPPVCTAVPPYLLQSPVSCLLRQSRASALLLATALSLPHVQKKKAPDKIGIIFVLCFCCRDQ</sequence>
<name>A0AAV5M760_9ROSI</name>
<protein>
    <submittedName>
        <fullName evidence="1">Uncharacterized protein</fullName>
    </submittedName>
</protein>
<accession>A0AAV5M760</accession>
<comment type="caution">
    <text evidence="1">The sequence shown here is derived from an EMBL/GenBank/DDBJ whole genome shotgun (WGS) entry which is preliminary data.</text>
</comment>
<dbReference type="Proteomes" id="UP001054252">
    <property type="component" value="Unassembled WGS sequence"/>
</dbReference>
<gene>
    <name evidence="1" type="ORF">SLEP1_g51546</name>
</gene>
<keyword evidence="2" id="KW-1185">Reference proteome</keyword>
<proteinExistence type="predicted"/>
<dbReference type="AlphaFoldDB" id="A0AAV5M760"/>
<reference evidence="1 2" key="1">
    <citation type="journal article" date="2021" name="Commun. Biol.">
        <title>The genome of Shorea leprosula (Dipterocarpaceae) highlights the ecological relevance of drought in aseasonal tropical rainforests.</title>
        <authorList>
            <person name="Ng K.K.S."/>
            <person name="Kobayashi M.J."/>
            <person name="Fawcett J.A."/>
            <person name="Hatakeyama M."/>
            <person name="Paape T."/>
            <person name="Ng C.H."/>
            <person name="Ang C.C."/>
            <person name="Tnah L.H."/>
            <person name="Lee C.T."/>
            <person name="Nishiyama T."/>
            <person name="Sese J."/>
            <person name="O'Brien M.J."/>
            <person name="Copetti D."/>
            <person name="Mohd Noor M.I."/>
            <person name="Ong R.C."/>
            <person name="Putra M."/>
            <person name="Sireger I.Z."/>
            <person name="Indrioko S."/>
            <person name="Kosugi Y."/>
            <person name="Izuno A."/>
            <person name="Isagi Y."/>
            <person name="Lee S.L."/>
            <person name="Shimizu K.K."/>
        </authorList>
    </citation>
    <scope>NUCLEOTIDE SEQUENCE [LARGE SCALE GENOMIC DNA]</scope>
    <source>
        <strain evidence="1">214</strain>
    </source>
</reference>
<organism evidence="1 2">
    <name type="scientific">Rubroshorea leprosula</name>
    <dbReference type="NCBI Taxonomy" id="152421"/>
    <lineage>
        <taxon>Eukaryota</taxon>
        <taxon>Viridiplantae</taxon>
        <taxon>Streptophyta</taxon>
        <taxon>Embryophyta</taxon>
        <taxon>Tracheophyta</taxon>
        <taxon>Spermatophyta</taxon>
        <taxon>Magnoliopsida</taxon>
        <taxon>eudicotyledons</taxon>
        <taxon>Gunneridae</taxon>
        <taxon>Pentapetalae</taxon>
        <taxon>rosids</taxon>
        <taxon>malvids</taxon>
        <taxon>Malvales</taxon>
        <taxon>Dipterocarpaceae</taxon>
        <taxon>Rubroshorea</taxon>
    </lineage>
</organism>
<evidence type="ECO:0000313" key="2">
    <source>
        <dbReference type="Proteomes" id="UP001054252"/>
    </source>
</evidence>
<dbReference type="EMBL" id="BPVZ01000180">
    <property type="protein sequence ID" value="GKV44352.1"/>
    <property type="molecule type" value="Genomic_DNA"/>
</dbReference>